<organism evidence="2 3">
    <name type="scientific">Lasius niger</name>
    <name type="common">Black garden ant</name>
    <dbReference type="NCBI Taxonomy" id="67767"/>
    <lineage>
        <taxon>Eukaryota</taxon>
        <taxon>Metazoa</taxon>
        <taxon>Ecdysozoa</taxon>
        <taxon>Arthropoda</taxon>
        <taxon>Hexapoda</taxon>
        <taxon>Insecta</taxon>
        <taxon>Pterygota</taxon>
        <taxon>Neoptera</taxon>
        <taxon>Endopterygota</taxon>
        <taxon>Hymenoptera</taxon>
        <taxon>Apocrita</taxon>
        <taxon>Aculeata</taxon>
        <taxon>Formicoidea</taxon>
        <taxon>Formicidae</taxon>
        <taxon>Formicinae</taxon>
        <taxon>Lasius</taxon>
        <taxon>Lasius</taxon>
    </lineage>
</organism>
<reference evidence="2 3" key="1">
    <citation type="submission" date="2015-04" db="EMBL/GenBank/DDBJ databases">
        <title>Lasius niger genome sequencing.</title>
        <authorList>
            <person name="Konorov E.A."/>
            <person name="Nikitin M.A."/>
            <person name="Kirill M.V."/>
            <person name="Chang P."/>
        </authorList>
    </citation>
    <scope>NUCLEOTIDE SEQUENCE [LARGE SCALE GENOMIC DNA]</scope>
    <source>
        <tissue evidence="2">Whole</tissue>
    </source>
</reference>
<dbReference type="PaxDb" id="67767-A0A0J7K490"/>
<dbReference type="AlphaFoldDB" id="A0A0J7K490"/>
<feature type="compositionally biased region" description="Basic and acidic residues" evidence="1">
    <location>
        <begin position="1"/>
        <end position="11"/>
    </location>
</feature>
<evidence type="ECO:0000313" key="2">
    <source>
        <dbReference type="EMBL" id="KMQ85137.1"/>
    </source>
</evidence>
<sequence>VAASTDRHPGHQDSSVQRQDHRWTRTKSHSDKRGFPTRVNRITKISSLISDTIGYWIFPESTMDQDFFPEW</sequence>
<proteinExistence type="predicted"/>
<keyword evidence="3" id="KW-1185">Reference proteome</keyword>
<accession>A0A0J7K490</accession>
<feature type="non-terminal residue" evidence="2">
    <location>
        <position position="1"/>
    </location>
</feature>
<feature type="compositionally biased region" description="Basic and acidic residues" evidence="1">
    <location>
        <begin position="18"/>
        <end position="34"/>
    </location>
</feature>
<gene>
    <name evidence="2" type="ORF">RF55_16489</name>
</gene>
<feature type="region of interest" description="Disordered" evidence="1">
    <location>
        <begin position="1"/>
        <end position="35"/>
    </location>
</feature>
<comment type="caution">
    <text evidence="2">The sequence shown here is derived from an EMBL/GenBank/DDBJ whole genome shotgun (WGS) entry which is preliminary data.</text>
</comment>
<dbReference type="EMBL" id="LBMM01014555">
    <property type="protein sequence ID" value="KMQ85137.1"/>
    <property type="molecule type" value="Genomic_DNA"/>
</dbReference>
<name>A0A0J7K490_LASNI</name>
<evidence type="ECO:0000256" key="1">
    <source>
        <dbReference type="SAM" id="MobiDB-lite"/>
    </source>
</evidence>
<protein>
    <submittedName>
        <fullName evidence="2">Integrase catalytic</fullName>
    </submittedName>
</protein>
<dbReference type="Proteomes" id="UP000036403">
    <property type="component" value="Unassembled WGS sequence"/>
</dbReference>
<evidence type="ECO:0000313" key="3">
    <source>
        <dbReference type="Proteomes" id="UP000036403"/>
    </source>
</evidence>